<comment type="similarity">
    <text evidence="1 4">Belongs to the eukaryotic ribosomal protein eL6 family.</text>
</comment>
<dbReference type="HOGENOM" id="CLU_066767_2_1_1"/>
<protein>
    <recommendedName>
        <fullName evidence="4">60S ribosomal protein L6</fullName>
    </recommendedName>
</protein>
<proteinExistence type="inferred from homology"/>
<keyword evidence="2 4" id="KW-0689">Ribosomal protein</keyword>
<dbReference type="InterPro" id="IPR014722">
    <property type="entry name" value="Rib_uL2_dom2"/>
</dbReference>
<dbReference type="GO" id="GO:0003723">
    <property type="term" value="F:RNA binding"/>
    <property type="evidence" value="ECO:0007669"/>
    <property type="project" value="TreeGrafter"/>
</dbReference>
<comment type="caution">
    <text evidence="6">The sequence shown here is derived from an EMBL/GenBank/DDBJ whole genome shotgun (WGS) entry which is preliminary data.</text>
</comment>
<evidence type="ECO:0000313" key="6">
    <source>
        <dbReference type="EMBL" id="GAA96055.1"/>
    </source>
</evidence>
<dbReference type="GO" id="GO:0000027">
    <property type="term" value="P:ribosomal large subunit assembly"/>
    <property type="evidence" value="ECO:0007669"/>
    <property type="project" value="TreeGrafter"/>
</dbReference>
<accession>G7DZP5</accession>
<dbReference type="OrthoDB" id="2436667at2759"/>
<dbReference type="Proteomes" id="UP000009131">
    <property type="component" value="Unassembled WGS sequence"/>
</dbReference>
<reference evidence="6 7" key="2">
    <citation type="journal article" date="2012" name="Open Biol.">
        <title>Characteristics of nucleosomes and linker DNA regions on the genome of the basidiomycete Mixia osmundae revealed by mono- and dinucleosome mapping.</title>
        <authorList>
            <person name="Nishida H."/>
            <person name="Kondo S."/>
            <person name="Matsumoto T."/>
            <person name="Suzuki Y."/>
            <person name="Yoshikawa H."/>
            <person name="Taylor T.D."/>
            <person name="Sugiyama J."/>
        </authorList>
    </citation>
    <scope>NUCLEOTIDE SEQUENCE [LARGE SCALE GENOMIC DNA]</scope>
    <source>
        <strain evidence="7">CBS 9802 / IAM 14324 / JCM 22182 / KY 12970</strain>
    </source>
</reference>
<evidence type="ECO:0000256" key="4">
    <source>
        <dbReference type="RuleBase" id="RU000662"/>
    </source>
</evidence>
<dbReference type="InterPro" id="IPR049633">
    <property type="entry name" value="Ribosomal_eL6_CS"/>
</dbReference>
<evidence type="ECO:0000313" key="7">
    <source>
        <dbReference type="Proteomes" id="UP000009131"/>
    </source>
</evidence>
<evidence type="ECO:0000256" key="5">
    <source>
        <dbReference type="SAM" id="MobiDB-lite"/>
    </source>
</evidence>
<sequence>MSAKAAPTTKTVPIGGAKNGKERVIPVQRAAKFYSAEDVKRPKPTRKVQRPTKLRASITPGTILILLAGRFRGKRVVFLKQLESGLLLVTGPYKINGVPIRRVNQAYVIATSTKIDVSSVKIDEKFSDAFFKKSSSSSTKGKEGEFFKGEGDASEKKTLPASFAEDQKTLDKAIVEEIAKTANLSKYLAATFSLSNGQLPHLLKF</sequence>
<reference evidence="6 7" key="1">
    <citation type="journal article" date="2011" name="J. Gen. Appl. Microbiol.">
        <title>Draft genome sequencing of the enigmatic basidiomycete Mixia osmundae.</title>
        <authorList>
            <person name="Nishida H."/>
            <person name="Nagatsuka Y."/>
            <person name="Sugiyama J."/>
        </authorList>
    </citation>
    <scope>NUCLEOTIDE SEQUENCE [LARGE SCALE GENOMIC DNA]</scope>
    <source>
        <strain evidence="7">CBS 9802 / IAM 14324 / JCM 22182 / KY 12970</strain>
    </source>
</reference>
<dbReference type="EMBL" id="BABT02000074">
    <property type="protein sequence ID" value="GAA96055.1"/>
    <property type="molecule type" value="Genomic_DNA"/>
</dbReference>
<dbReference type="FunCoup" id="G7DZP5">
    <property type="interactions" value="472"/>
</dbReference>
<dbReference type="InterPro" id="IPR008991">
    <property type="entry name" value="Translation_prot_SH3-like_sf"/>
</dbReference>
<dbReference type="InterPro" id="IPR000915">
    <property type="entry name" value="60S_ribosomal_eL6"/>
</dbReference>
<evidence type="ECO:0000256" key="1">
    <source>
        <dbReference type="ARBA" id="ARBA00010592"/>
    </source>
</evidence>
<dbReference type="SUPFAM" id="SSF50104">
    <property type="entry name" value="Translation proteins SH3-like domain"/>
    <property type="match status" value="1"/>
</dbReference>
<dbReference type="PROSITE" id="PS01170">
    <property type="entry name" value="RIBOSOMAL_L6E"/>
    <property type="match status" value="1"/>
</dbReference>
<dbReference type="Pfam" id="PF01159">
    <property type="entry name" value="Ribosomal_L6e"/>
    <property type="match status" value="1"/>
</dbReference>
<dbReference type="InterPro" id="IPR041997">
    <property type="entry name" value="Ribosomal_eL6_KOW"/>
</dbReference>
<keyword evidence="3 4" id="KW-0687">Ribonucleoprotein</keyword>
<dbReference type="RefSeq" id="XP_014567905.1">
    <property type="nucleotide sequence ID" value="XM_014712419.1"/>
</dbReference>
<dbReference type="FunFam" id="2.30.30.30:FF:000014">
    <property type="entry name" value="60S ribosomal protein L6"/>
    <property type="match status" value="1"/>
</dbReference>
<name>G7DZP5_MIXOS</name>
<dbReference type="CDD" id="cd13156">
    <property type="entry name" value="KOW_RPL6"/>
    <property type="match status" value="1"/>
</dbReference>
<keyword evidence="7" id="KW-1185">Reference proteome</keyword>
<dbReference type="AlphaFoldDB" id="G7DZP5"/>
<dbReference type="GO" id="GO:0003735">
    <property type="term" value="F:structural constituent of ribosome"/>
    <property type="evidence" value="ECO:0007669"/>
    <property type="project" value="InterPro"/>
</dbReference>
<dbReference type="OMA" id="KWYNADD"/>
<dbReference type="InParanoid" id="G7DZP5"/>
<dbReference type="GO" id="GO:0002181">
    <property type="term" value="P:cytoplasmic translation"/>
    <property type="evidence" value="ECO:0007669"/>
    <property type="project" value="TreeGrafter"/>
</dbReference>
<feature type="region of interest" description="Disordered" evidence="5">
    <location>
        <begin position="134"/>
        <end position="153"/>
    </location>
</feature>
<evidence type="ECO:0000256" key="2">
    <source>
        <dbReference type="ARBA" id="ARBA00022980"/>
    </source>
</evidence>
<organism evidence="6 7">
    <name type="scientific">Mixia osmundae (strain CBS 9802 / IAM 14324 / JCM 22182 / KY 12970)</name>
    <dbReference type="NCBI Taxonomy" id="764103"/>
    <lineage>
        <taxon>Eukaryota</taxon>
        <taxon>Fungi</taxon>
        <taxon>Dikarya</taxon>
        <taxon>Basidiomycota</taxon>
        <taxon>Pucciniomycotina</taxon>
        <taxon>Mixiomycetes</taxon>
        <taxon>Mixiales</taxon>
        <taxon>Mixiaceae</taxon>
        <taxon>Mixia</taxon>
    </lineage>
</organism>
<dbReference type="Gene3D" id="2.30.30.30">
    <property type="match status" value="1"/>
</dbReference>
<dbReference type="PANTHER" id="PTHR10715:SF0">
    <property type="entry name" value="LARGE RIBOSOMAL SUBUNIT PROTEIN EL6"/>
    <property type="match status" value="1"/>
</dbReference>
<dbReference type="STRING" id="764103.G7DZP5"/>
<dbReference type="eggNOG" id="KOG1694">
    <property type="taxonomic scope" value="Eukaryota"/>
</dbReference>
<dbReference type="PANTHER" id="PTHR10715">
    <property type="entry name" value="60S RIBOSOMAL PROTEIN L6"/>
    <property type="match status" value="1"/>
</dbReference>
<dbReference type="GO" id="GO:0022625">
    <property type="term" value="C:cytosolic large ribosomal subunit"/>
    <property type="evidence" value="ECO:0007669"/>
    <property type="project" value="TreeGrafter"/>
</dbReference>
<gene>
    <name evidence="6" type="primary">Mo02716</name>
    <name evidence="6" type="ORF">E5Q_02716</name>
</gene>
<feature type="compositionally biased region" description="Basic and acidic residues" evidence="5">
    <location>
        <begin position="140"/>
        <end position="153"/>
    </location>
</feature>
<evidence type="ECO:0000256" key="3">
    <source>
        <dbReference type="ARBA" id="ARBA00023274"/>
    </source>
</evidence>